<evidence type="ECO:0008006" key="4">
    <source>
        <dbReference type="Google" id="ProtNLM"/>
    </source>
</evidence>
<organism evidence="2 3">
    <name type="scientific">Filobasidium floriforme</name>
    <dbReference type="NCBI Taxonomy" id="5210"/>
    <lineage>
        <taxon>Eukaryota</taxon>
        <taxon>Fungi</taxon>
        <taxon>Dikarya</taxon>
        <taxon>Basidiomycota</taxon>
        <taxon>Agaricomycotina</taxon>
        <taxon>Tremellomycetes</taxon>
        <taxon>Filobasidiales</taxon>
        <taxon>Filobasidiaceae</taxon>
        <taxon>Filobasidium</taxon>
    </lineage>
</organism>
<dbReference type="AlphaFoldDB" id="A0A8K0NTB4"/>
<sequence>MSAFPPKYGREFPKAESSSSRATRNTLYGSTAYQREKARAVTYGTGPSSQISQHNKGKTEFIREGEDPKDVTWEERIARAYESKLFKEFALIDLKHYKTKRIALRWRTAEEVVGAIGEETCGSLRCPYHNPLPEHLVEEGARMPQLQAFELPFTYAEAGETKTALVKVKVCHRCAKKLLFKPGEEERSSRNRSAGREDMLNEAAAPSGQDLDRRPAIVTGIDLCRQQRNGAQNEIVMIVIK</sequence>
<feature type="compositionally biased region" description="Polar residues" evidence="1">
    <location>
        <begin position="16"/>
        <end position="33"/>
    </location>
</feature>
<feature type="compositionally biased region" description="Basic and acidic residues" evidence="1">
    <location>
        <begin position="185"/>
        <end position="199"/>
    </location>
</feature>
<accession>A0A8K0NTB4</accession>
<evidence type="ECO:0000313" key="2">
    <source>
        <dbReference type="EMBL" id="KAG7571331.1"/>
    </source>
</evidence>
<feature type="region of interest" description="Disordered" evidence="1">
    <location>
        <begin position="185"/>
        <end position="211"/>
    </location>
</feature>
<evidence type="ECO:0000313" key="3">
    <source>
        <dbReference type="Proteomes" id="UP000812966"/>
    </source>
</evidence>
<reference evidence="2" key="1">
    <citation type="submission" date="2020-04" db="EMBL/GenBank/DDBJ databases">
        <title>Analysis of mating type loci in Filobasidium floriforme.</title>
        <authorList>
            <person name="Nowrousian M."/>
        </authorList>
    </citation>
    <scope>NUCLEOTIDE SEQUENCE</scope>
    <source>
        <strain evidence="2">CBS 6242</strain>
    </source>
</reference>
<feature type="compositionally biased region" description="Polar residues" evidence="1">
    <location>
        <begin position="45"/>
        <end position="54"/>
    </location>
</feature>
<dbReference type="InterPro" id="IPR019129">
    <property type="entry name" value="Folate-sensitive_fs_Fra10Ac1"/>
</dbReference>
<keyword evidence="3" id="KW-1185">Reference proteome</keyword>
<dbReference type="Pfam" id="PF09725">
    <property type="entry name" value="Fra10Ac1"/>
    <property type="match status" value="1"/>
</dbReference>
<protein>
    <recommendedName>
        <fullName evidence="4">Protein FRA10AC1</fullName>
    </recommendedName>
</protein>
<dbReference type="Proteomes" id="UP000812966">
    <property type="component" value="Unassembled WGS sequence"/>
</dbReference>
<gene>
    <name evidence="2" type="ORF">FFLO_00683</name>
</gene>
<proteinExistence type="predicted"/>
<dbReference type="EMBL" id="JABELV010000008">
    <property type="protein sequence ID" value="KAG7571331.1"/>
    <property type="molecule type" value="Genomic_DNA"/>
</dbReference>
<dbReference type="OrthoDB" id="197967at2759"/>
<feature type="region of interest" description="Disordered" evidence="1">
    <location>
        <begin position="1"/>
        <end position="33"/>
    </location>
</feature>
<comment type="caution">
    <text evidence="2">The sequence shown here is derived from an EMBL/GenBank/DDBJ whole genome shotgun (WGS) entry which is preliminary data.</text>
</comment>
<feature type="region of interest" description="Disordered" evidence="1">
    <location>
        <begin position="41"/>
        <end position="60"/>
    </location>
</feature>
<name>A0A8K0NTB4_9TREE</name>
<evidence type="ECO:0000256" key="1">
    <source>
        <dbReference type="SAM" id="MobiDB-lite"/>
    </source>
</evidence>